<organism evidence="2 3">
    <name type="scientific">Cercospora berteroae</name>
    <dbReference type="NCBI Taxonomy" id="357750"/>
    <lineage>
        <taxon>Eukaryota</taxon>
        <taxon>Fungi</taxon>
        <taxon>Dikarya</taxon>
        <taxon>Ascomycota</taxon>
        <taxon>Pezizomycotina</taxon>
        <taxon>Dothideomycetes</taxon>
        <taxon>Dothideomycetidae</taxon>
        <taxon>Mycosphaerellales</taxon>
        <taxon>Mycosphaerellaceae</taxon>
        <taxon>Cercospora</taxon>
    </lineage>
</organism>
<accession>A0A2S6C5I2</accession>
<evidence type="ECO:0000313" key="2">
    <source>
        <dbReference type="EMBL" id="PPJ54982.1"/>
    </source>
</evidence>
<reference evidence="3" key="1">
    <citation type="journal article" date="2017" name="bioRxiv">
        <title>Conservation of a gene cluster reveals novel cercosporin biosynthetic mechanisms and extends production to the genus Colletotrichum.</title>
        <authorList>
            <person name="de Jonge R."/>
            <person name="Ebert M.K."/>
            <person name="Huitt-Roehl C.R."/>
            <person name="Pal P."/>
            <person name="Suttle J.C."/>
            <person name="Spanner R.E."/>
            <person name="Neubauer J.D."/>
            <person name="Jurick W.M.II."/>
            <person name="Stott K.A."/>
            <person name="Secor G.A."/>
            <person name="Thomma B.P.H.J."/>
            <person name="Van de Peer Y."/>
            <person name="Townsend C.A."/>
            <person name="Bolton M.D."/>
        </authorList>
    </citation>
    <scope>NUCLEOTIDE SEQUENCE [LARGE SCALE GENOMIC DNA]</scope>
    <source>
        <strain evidence="3">CBS538.71</strain>
    </source>
</reference>
<dbReference type="EMBL" id="PNEN01000550">
    <property type="protein sequence ID" value="PPJ54982.1"/>
    <property type="molecule type" value="Genomic_DNA"/>
</dbReference>
<protein>
    <submittedName>
        <fullName evidence="2">Uncharacterized protein</fullName>
    </submittedName>
</protein>
<name>A0A2S6C5I2_9PEZI</name>
<comment type="caution">
    <text evidence="2">The sequence shown here is derived from an EMBL/GenBank/DDBJ whole genome shotgun (WGS) entry which is preliminary data.</text>
</comment>
<dbReference type="Proteomes" id="UP000237631">
    <property type="component" value="Unassembled WGS sequence"/>
</dbReference>
<sequence length="101" mass="11498">MSSQQQSTQYQRQTLEQVSGDKSLPSYRDATKGQSPVDVTEKEMEVESVKKQSRLSALKSMFKEKTPSAGPSDKQHKYIVSKNGGEDHFPFQHRNQMRFGC</sequence>
<feature type="compositionally biased region" description="Low complexity" evidence="1">
    <location>
        <begin position="1"/>
        <end position="14"/>
    </location>
</feature>
<proteinExistence type="predicted"/>
<evidence type="ECO:0000256" key="1">
    <source>
        <dbReference type="SAM" id="MobiDB-lite"/>
    </source>
</evidence>
<feature type="region of interest" description="Disordered" evidence="1">
    <location>
        <begin position="1"/>
        <end position="101"/>
    </location>
</feature>
<feature type="compositionally biased region" description="Basic and acidic residues" evidence="1">
    <location>
        <begin position="39"/>
        <end position="50"/>
    </location>
</feature>
<keyword evidence="3" id="KW-1185">Reference proteome</keyword>
<dbReference type="OrthoDB" id="3640566at2759"/>
<dbReference type="AlphaFoldDB" id="A0A2S6C5I2"/>
<evidence type="ECO:0000313" key="3">
    <source>
        <dbReference type="Proteomes" id="UP000237631"/>
    </source>
</evidence>
<gene>
    <name evidence="2" type="ORF">CBER1_05644</name>
</gene>